<organism evidence="1 2">
    <name type="scientific">Peronospora matthiolae</name>
    <dbReference type="NCBI Taxonomy" id="2874970"/>
    <lineage>
        <taxon>Eukaryota</taxon>
        <taxon>Sar</taxon>
        <taxon>Stramenopiles</taxon>
        <taxon>Oomycota</taxon>
        <taxon>Peronosporomycetes</taxon>
        <taxon>Peronosporales</taxon>
        <taxon>Peronosporaceae</taxon>
        <taxon>Peronospora</taxon>
    </lineage>
</organism>
<evidence type="ECO:0000313" key="1">
    <source>
        <dbReference type="EMBL" id="CAK7937546.1"/>
    </source>
</evidence>
<dbReference type="AlphaFoldDB" id="A0AAV1USK2"/>
<dbReference type="EMBL" id="CAKLBY020000227">
    <property type="protein sequence ID" value="CAK7937546.1"/>
    <property type="molecule type" value="Genomic_DNA"/>
</dbReference>
<gene>
    <name evidence="1" type="ORF">PM001_LOCUS22696</name>
</gene>
<sequence>MSSQYKQQIPDHCGTYQLRVSRPPFEAPMKRIVYVSPASEENKIAQKRPSEYLNEMPGRQSYASVQTLARINVFSSPLRSGAVQTVLHQFRLVSPPTSVQ</sequence>
<comment type="caution">
    <text evidence="1">The sequence shown here is derived from an EMBL/GenBank/DDBJ whole genome shotgun (WGS) entry which is preliminary data.</text>
</comment>
<protein>
    <submittedName>
        <fullName evidence="1">Uncharacterized protein</fullName>
    </submittedName>
</protein>
<dbReference type="Proteomes" id="UP001162060">
    <property type="component" value="Unassembled WGS sequence"/>
</dbReference>
<evidence type="ECO:0000313" key="2">
    <source>
        <dbReference type="Proteomes" id="UP001162060"/>
    </source>
</evidence>
<proteinExistence type="predicted"/>
<reference evidence="1" key="1">
    <citation type="submission" date="2024-01" db="EMBL/GenBank/DDBJ databases">
        <authorList>
            <person name="Webb A."/>
        </authorList>
    </citation>
    <scope>NUCLEOTIDE SEQUENCE</scope>
    <source>
        <strain evidence="1">Pm1</strain>
    </source>
</reference>
<accession>A0AAV1USK2</accession>
<name>A0AAV1USK2_9STRA</name>